<dbReference type="PANTHER" id="PTHR13847">
    <property type="entry name" value="SARCOSINE DEHYDROGENASE-RELATED"/>
    <property type="match status" value="1"/>
</dbReference>
<feature type="transmembrane region" description="Helical" evidence="5">
    <location>
        <begin position="12"/>
        <end position="30"/>
    </location>
</feature>
<keyword evidence="3" id="KW-0285">Flavoprotein</keyword>
<evidence type="ECO:0000259" key="6">
    <source>
        <dbReference type="Pfam" id="PF01266"/>
    </source>
</evidence>
<name>A0A0R1P0G1_9LACO</name>
<dbReference type="EMBL" id="AZEB01000001">
    <property type="protein sequence ID" value="KRL23410.1"/>
    <property type="molecule type" value="Genomic_DNA"/>
</dbReference>
<evidence type="ECO:0000313" key="8">
    <source>
        <dbReference type="Proteomes" id="UP000051439"/>
    </source>
</evidence>
<feature type="domain" description="FAD dependent oxidoreductase" evidence="6">
    <location>
        <begin position="12"/>
        <end position="356"/>
    </location>
</feature>
<keyword evidence="5" id="KW-1133">Transmembrane helix</keyword>
<comment type="similarity">
    <text evidence="2">Belongs to the DadA oxidoreductase family.</text>
</comment>
<dbReference type="Pfam" id="PF01266">
    <property type="entry name" value="DAO"/>
    <property type="match status" value="1"/>
</dbReference>
<comment type="cofactor">
    <cofactor evidence="1">
        <name>FAD</name>
        <dbReference type="ChEBI" id="CHEBI:57692"/>
    </cofactor>
</comment>
<sequence>MNKGSDYFLRQVAIIGGGIIGATAAFYLSFLKGSESVHVTLYDDGTGQATKAASGIISPWLSKRRNKRWYALAKRGAELLPQLVMDANLGADVYQQTGTIVTRKDHADLLRLYTEAQRRAADTPAMGDIVLLTADQVGQRMPFITNPPEGVFVSGGAKIDGSAFVTQLLRNAESRNLTIVKQRVKLDRHGRVIDHTGQRQFDNMIIATGAWMKDTLAPLGVKAAIRPQKGQLIDLSLAADHSWMKLPVLMPEGSSDIIPFANGKLVIGATHEDDGQFDLTPTQSAQSELLGNAKVFINTLSRNQIVNVRVGTRAYTPDFGPFFGSLTTISDSILVGGGLGSSGLTTGPIIGYLLAKSILQRGLESFEAYTKPVSAYIH</sequence>
<dbReference type="GO" id="GO:0016491">
    <property type="term" value="F:oxidoreductase activity"/>
    <property type="evidence" value="ECO:0007669"/>
    <property type="project" value="UniProtKB-KW"/>
</dbReference>
<keyword evidence="5" id="KW-0812">Transmembrane</keyword>
<accession>A0A0R1P0G1</accession>
<evidence type="ECO:0000256" key="4">
    <source>
        <dbReference type="ARBA" id="ARBA00023002"/>
    </source>
</evidence>
<organism evidence="7 8">
    <name type="scientific">Lentilactobacillus kisonensis DSM 19906 = JCM 15041</name>
    <dbReference type="NCBI Taxonomy" id="1423766"/>
    <lineage>
        <taxon>Bacteria</taxon>
        <taxon>Bacillati</taxon>
        <taxon>Bacillota</taxon>
        <taxon>Bacilli</taxon>
        <taxon>Lactobacillales</taxon>
        <taxon>Lactobacillaceae</taxon>
        <taxon>Lentilactobacillus</taxon>
    </lineage>
</organism>
<keyword evidence="5" id="KW-0472">Membrane</keyword>
<evidence type="ECO:0000256" key="5">
    <source>
        <dbReference type="SAM" id="Phobius"/>
    </source>
</evidence>
<dbReference type="SUPFAM" id="SSF51905">
    <property type="entry name" value="FAD/NAD(P)-binding domain"/>
    <property type="match status" value="1"/>
</dbReference>
<dbReference type="PATRIC" id="fig|1423766.4.peg.134"/>
<reference evidence="7 8" key="1">
    <citation type="journal article" date="2015" name="Genome Announc.">
        <title>Expanding the biotechnology potential of lactobacilli through comparative genomics of 213 strains and associated genera.</title>
        <authorList>
            <person name="Sun Z."/>
            <person name="Harris H.M."/>
            <person name="McCann A."/>
            <person name="Guo C."/>
            <person name="Argimon S."/>
            <person name="Zhang W."/>
            <person name="Yang X."/>
            <person name="Jeffery I.B."/>
            <person name="Cooney J.C."/>
            <person name="Kagawa T.F."/>
            <person name="Liu W."/>
            <person name="Song Y."/>
            <person name="Salvetti E."/>
            <person name="Wrobel A."/>
            <person name="Rasinkangas P."/>
            <person name="Parkhill J."/>
            <person name="Rea M.C."/>
            <person name="O'Sullivan O."/>
            <person name="Ritari J."/>
            <person name="Douillard F.P."/>
            <person name="Paul Ross R."/>
            <person name="Yang R."/>
            <person name="Briner A.E."/>
            <person name="Felis G.E."/>
            <person name="de Vos W.M."/>
            <person name="Barrangou R."/>
            <person name="Klaenhammer T.R."/>
            <person name="Caufield P.W."/>
            <person name="Cui Y."/>
            <person name="Zhang H."/>
            <person name="O'Toole P.W."/>
        </authorList>
    </citation>
    <scope>NUCLEOTIDE SEQUENCE [LARGE SCALE GENOMIC DNA]</scope>
    <source>
        <strain evidence="7 8">DSM 19906</strain>
    </source>
</reference>
<dbReference type="Gene3D" id="3.30.9.10">
    <property type="entry name" value="D-Amino Acid Oxidase, subunit A, domain 2"/>
    <property type="match status" value="1"/>
</dbReference>
<dbReference type="InterPro" id="IPR036188">
    <property type="entry name" value="FAD/NAD-bd_sf"/>
</dbReference>
<keyword evidence="8" id="KW-1185">Reference proteome</keyword>
<dbReference type="InterPro" id="IPR006076">
    <property type="entry name" value="FAD-dep_OxRdtase"/>
</dbReference>
<comment type="caution">
    <text evidence="7">The sequence shown here is derived from an EMBL/GenBank/DDBJ whole genome shotgun (WGS) entry which is preliminary data.</text>
</comment>
<evidence type="ECO:0000313" key="7">
    <source>
        <dbReference type="EMBL" id="KRL23410.1"/>
    </source>
</evidence>
<evidence type="ECO:0000256" key="1">
    <source>
        <dbReference type="ARBA" id="ARBA00001974"/>
    </source>
</evidence>
<evidence type="ECO:0000256" key="3">
    <source>
        <dbReference type="ARBA" id="ARBA00022630"/>
    </source>
</evidence>
<dbReference type="GO" id="GO:0005737">
    <property type="term" value="C:cytoplasm"/>
    <property type="evidence" value="ECO:0007669"/>
    <property type="project" value="TreeGrafter"/>
</dbReference>
<dbReference type="PANTHER" id="PTHR13847:SF286">
    <property type="entry name" value="D-AMINO ACID DEHYDROGENASE"/>
    <property type="match status" value="1"/>
</dbReference>
<dbReference type="SUPFAM" id="SSF54373">
    <property type="entry name" value="FAD-linked reductases, C-terminal domain"/>
    <property type="match status" value="1"/>
</dbReference>
<keyword evidence="4" id="KW-0560">Oxidoreductase</keyword>
<proteinExistence type="inferred from homology"/>
<protein>
    <submittedName>
        <fullName evidence="7">FAD dependent oxidoreductase</fullName>
    </submittedName>
</protein>
<dbReference type="AlphaFoldDB" id="A0A0R1P0G1"/>
<dbReference type="Proteomes" id="UP000051439">
    <property type="component" value="Unassembled WGS sequence"/>
</dbReference>
<evidence type="ECO:0000256" key="2">
    <source>
        <dbReference type="ARBA" id="ARBA00009410"/>
    </source>
</evidence>
<dbReference type="Gene3D" id="3.50.50.60">
    <property type="entry name" value="FAD/NAD(P)-binding domain"/>
    <property type="match status" value="1"/>
</dbReference>
<gene>
    <name evidence="7" type="ORF">FC98_GL000136</name>
</gene>